<organism evidence="1 2">
    <name type="scientific">Artomyces pyxidatus</name>
    <dbReference type="NCBI Taxonomy" id="48021"/>
    <lineage>
        <taxon>Eukaryota</taxon>
        <taxon>Fungi</taxon>
        <taxon>Dikarya</taxon>
        <taxon>Basidiomycota</taxon>
        <taxon>Agaricomycotina</taxon>
        <taxon>Agaricomycetes</taxon>
        <taxon>Russulales</taxon>
        <taxon>Auriscalpiaceae</taxon>
        <taxon>Artomyces</taxon>
    </lineage>
</organism>
<evidence type="ECO:0000313" key="2">
    <source>
        <dbReference type="Proteomes" id="UP000814140"/>
    </source>
</evidence>
<sequence>MIFDPSTADHLKPWLTKTLEPICDADPDALADYILALLKHNAPETELRKELASQLEEFLEKEGPPFIDTLFTALRTKSYLPYNTASPPHKPSSQSIDTGIPIPLDALLSANSPTPPQGPRKRGMDYDEDLRPSKGPRVSQDGQFSRYGPPNGRGGHDGRSNGNWRGGGPGRGGYGGGNGMGMDGGGEMGVGMGMGMNGVMGMNGGMSMNGRGNPQYRPPDQRRGICRDYHNNGYCARGAYCKYSHGDDAVVPGVFPMGAPQMQGNMFMPMFPNSAAMPFPMSGPATYDPHESRLDIRPAPGGPGMGGRPPRPPVLPRVRGENGDSQATRHHTSGELPVIQDLTPRDPKDETAPSPNASGPVAGPSGNGMTNGIPSLHTSPASGSPATNMDVDVAMDGPSIPTPSPQRGFRPTRGRGGGGRPGFFSGEVQSFRPERRNDKTLVVEKIPDDKLSLDSVNGWFKKFGTVTNVAIDPSSAKALVSFSTHEEAHAAWKSEDAVFGNRFVKLFWHRPMEGHGQTGQRMLAASAPLVASVSARDHTPAASTSTPQASSVEPTSPAPAASPVAHVRKPSGSPRPAISALAAKQQLLEQQIAEQKSLMEKLGTASAEEKKELFARLRKLGQEMKGESASTPPPAAVAAAAAKRKASTTPRPDDREEKEKARLDKELEMHSVVSAIDGEDESTEALKAKLEKLKAEAASLGIDANSGAPFTPPPYRGGYRGRGRGASRGYARGALRGGPPRGSMKLDNRPRKLVVKDVDSDAMQAVRDWYESTGQVDSIETLESGDVVVSFTTRMGAEQGLAKGSNIPMAGHKQISWYTPSSAHPPATKASSPLARAPEGTMDPHADDSYSLSDARDQPDITQPSHVVDEEYTASGWGGDEDEDGMGML</sequence>
<reference evidence="1" key="1">
    <citation type="submission" date="2021-03" db="EMBL/GenBank/DDBJ databases">
        <authorList>
            <consortium name="DOE Joint Genome Institute"/>
            <person name="Ahrendt S."/>
            <person name="Looney B.P."/>
            <person name="Miyauchi S."/>
            <person name="Morin E."/>
            <person name="Drula E."/>
            <person name="Courty P.E."/>
            <person name="Chicoki N."/>
            <person name="Fauchery L."/>
            <person name="Kohler A."/>
            <person name="Kuo A."/>
            <person name="Labutti K."/>
            <person name="Pangilinan J."/>
            <person name="Lipzen A."/>
            <person name="Riley R."/>
            <person name="Andreopoulos W."/>
            <person name="He G."/>
            <person name="Johnson J."/>
            <person name="Barry K.W."/>
            <person name="Grigoriev I.V."/>
            <person name="Nagy L."/>
            <person name="Hibbett D."/>
            <person name="Henrissat B."/>
            <person name="Matheny P.B."/>
            <person name="Labbe J."/>
            <person name="Martin F."/>
        </authorList>
    </citation>
    <scope>NUCLEOTIDE SEQUENCE</scope>
    <source>
        <strain evidence="1">HHB10654</strain>
    </source>
</reference>
<name>A0ACB8THG5_9AGAM</name>
<accession>A0ACB8THG5</accession>
<evidence type="ECO:0000313" key="1">
    <source>
        <dbReference type="EMBL" id="KAI0067886.1"/>
    </source>
</evidence>
<keyword evidence="2" id="KW-1185">Reference proteome</keyword>
<protein>
    <submittedName>
        <fullName evidence="1">Uncharacterized protein</fullName>
    </submittedName>
</protein>
<comment type="caution">
    <text evidence="1">The sequence shown here is derived from an EMBL/GenBank/DDBJ whole genome shotgun (WGS) entry which is preliminary data.</text>
</comment>
<dbReference type="EMBL" id="MU277189">
    <property type="protein sequence ID" value="KAI0067886.1"/>
    <property type="molecule type" value="Genomic_DNA"/>
</dbReference>
<proteinExistence type="predicted"/>
<gene>
    <name evidence="1" type="ORF">BV25DRAFT_1911750</name>
</gene>
<reference evidence="1" key="2">
    <citation type="journal article" date="2022" name="New Phytol.">
        <title>Evolutionary transition to the ectomycorrhizal habit in the genomes of a hyperdiverse lineage of mushroom-forming fungi.</title>
        <authorList>
            <person name="Looney B."/>
            <person name="Miyauchi S."/>
            <person name="Morin E."/>
            <person name="Drula E."/>
            <person name="Courty P.E."/>
            <person name="Kohler A."/>
            <person name="Kuo A."/>
            <person name="LaButti K."/>
            <person name="Pangilinan J."/>
            <person name="Lipzen A."/>
            <person name="Riley R."/>
            <person name="Andreopoulos W."/>
            <person name="He G."/>
            <person name="Johnson J."/>
            <person name="Nolan M."/>
            <person name="Tritt A."/>
            <person name="Barry K.W."/>
            <person name="Grigoriev I.V."/>
            <person name="Nagy L.G."/>
            <person name="Hibbett D."/>
            <person name="Henrissat B."/>
            <person name="Matheny P.B."/>
            <person name="Labbe J."/>
            <person name="Martin F.M."/>
        </authorList>
    </citation>
    <scope>NUCLEOTIDE SEQUENCE</scope>
    <source>
        <strain evidence="1">HHB10654</strain>
    </source>
</reference>
<dbReference type="Proteomes" id="UP000814140">
    <property type="component" value="Unassembled WGS sequence"/>
</dbReference>